<keyword evidence="1" id="KW-0677">Repeat</keyword>
<dbReference type="PROSITE" id="PS51375">
    <property type="entry name" value="PPR"/>
    <property type="match status" value="4"/>
</dbReference>
<evidence type="ECO:0000256" key="2">
    <source>
        <dbReference type="ARBA" id="ARBA00022946"/>
    </source>
</evidence>
<dbReference type="InterPro" id="IPR046960">
    <property type="entry name" value="PPR_At4g14850-like_plant"/>
</dbReference>
<dbReference type="AlphaFoldDB" id="A0AAV5DZJ2"/>
<reference evidence="5" key="1">
    <citation type="journal article" date="2018" name="DNA Res.">
        <title>Multiple hybrid de novo genome assembly of finger millet, an orphan allotetraploid crop.</title>
        <authorList>
            <person name="Hatakeyama M."/>
            <person name="Aluri S."/>
            <person name="Balachadran M.T."/>
            <person name="Sivarajan S.R."/>
            <person name="Patrignani A."/>
            <person name="Gruter S."/>
            <person name="Poveda L."/>
            <person name="Shimizu-Inatsugi R."/>
            <person name="Baeten J."/>
            <person name="Francoijs K.J."/>
            <person name="Nataraja K.N."/>
            <person name="Reddy Y.A.N."/>
            <person name="Phadnis S."/>
            <person name="Ravikumar R.L."/>
            <person name="Schlapbach R."/>
            <person name="Sreeman S.M."/>
            <person name="Shimizu K.K."/>
        </authorList>
    </citation>
    <scope>NUCLEOTIDE SEQUENCE</scope>
</reference>
<feature type="region of interest" description="Disordered" evidence="4">
    <location>
        <begin position="1"/>
        <end position="30"/>
    </location>
</feature>
<dbReference type="InterPro" id="IPR046848">
    <property type="entry name" value="E_motif"/>
</dbReference>
<dbReference type="Proteomes" id="UP001054889">
    <property type="component" value="Unassembled WGS sequence"/>
</dbReference>
<dbReference type="Pfam" id="PF13041">
    <property type="entry name" value="PPR_2"/>
    <property type="match status" value="3"/>
</dbReference>
<feature type="repeat" description="PPR" evidence="3">
    <location>
        <begin position="359"/>
        <end position="393"/>
    </location>
</feature>
<proteinExistence type="predicted"/>
<dbReference type="NCBIfam" id="TIGR00756">
    <property type="entry name" value="PPR"/>
    <property type="match status" value="5"/>
</dbReference>
<keyword evidence="2" id="KW-0809">Transit peptide</keyword>
<dbReference type="FunFam" id="1.25.40.10:FF:000640">
    <property type="entry name" value="Tetratricopeptide repeat (TPR)-like superfamily protein"/>
    <property type="match status" value="1"/>
</dbReference>
<feature type="repeat" description="PPR" evidence="3">
    <location>
        <begin position="163"/>
        <end position="197"/>
    </location>
</feature>
<dbReference type="GO" id="GO:0003723">
    <property type="term" value="F:RNA binding"/>
    <property type="evidence" value="ECO:0007669"/>
    <property type="project" value="InterPro"/>
</dbReference>
<dbReference type="Pfam" id="PF01535">
    <property type="entry name" value="PPR"/>
    <property type="match status" value="4"/>
</dbReference>
<dbReference type="Pfam" id="PF20431">
    <property type="entry name" value="E_motif"/>
    <property type="match status" value="1"/>
</dbReference>
<evidence type="ECO:0000256" key="1">
    <source>
        <dbReference type="ARBA" id="ARBA00022737"/>
    </source>
</evidence>
<evidence type="ECO:0000313" key="6">
    <source>
        <dbReference type="Proteomes" id="UP001054889"/>
    </source>
</evidence>
<dbReference type="InterPro" id="IPR011990">
    <property type="entry name" value="TPR-like_helical_dom_sf"/>
</dbReference>
<evidence type="ECO:0000313" key="5">
    <source>
        <dbReference type="EMBL" id="GJN15701.1"/>
    </source>
</evidence>
<evidence type="ECO:0000256" key="4">
    <source>
        <dbReference type="SAM" id="MobiDB-lite"/>
    </source>
</evidence>
<accession>A0AAV5DZJ2</accession>
<gene>
    <name evidence="5" type="primary">gb02637</name>
    <name evidence="5" type="ORF">PR202_gb02637</name>
</gene>
<dbReference type="InterPro" id="IPR002885">
    <property type="entry name" value="PPR_rpt"/>
</dbReference>
<evidence type="ECO:0008006" key="7">
    <source>
        <dbReference type="Google" id="ProtNLM"/>
    </source>
</evidence>
<reference evidence="5" key="2">
    <citation type="submission" date="2021-12" db="EMBL/GenBank/DDBJ databases">
        <title>Resequencing data analysis of finger millet.</title>
        <authorList>
            <person name="Hatakeyama M."/>
            <person name="Aluri S."/>
            <person name="Balachadran M.T."/>
            <person name="Sivarajan S.R."/>
            <person name="Poveda L."/>
            <person name="Shimizu-Inatsugi R."/>
            <person name="Schlapbach R."/>
            <person name="Sreeman S.M."/>
            <person name="Shimizu K.K."/>
        </authorList>
    </citation>
    <scope>NUCLEOTIDE SEQUENCE</scope>
</reference>
<feature type="repeat" description="PPR" evidence="3">
    <location>
        <begin position="529"/>
        <end position="563"/>
    </location>
</feature>
<dbReference type="EMBL" id="BQKI01000072">
    <property type="protein sequence ID" value="GJN15701.1"/>
    <property type="molecule type" value="Genomic_DNA"/>
</dbReference>
<dbReference type="GO" id="GO:0009451">
    <property type="term" value="P:RNA modification"/>
    <property type="evidence" value="ECO:0007669"/>
    <property type="project" value="InterPro"/>
</dbReference>
<dbReference type="SUPFAM" id="SSF48452">
    <property type="entry name" value="TPR-like"/>
    <property type="match status" value="1"/>
</dbReference>
<comment type="caution">
    <text evidence="5">The sequence shown here is derived from an EMBL/GenBank/DDBJ whole genome shotgun (WGS) entry which is preliminary data.</text>
</comment>
<dbReference type="PANTHER" id="PTHR47926:SF362">
    <property type="entry name" value="DYW DOMAIN-CONTAINING PROTEIN"/>
    <property type="match status" value="1"/>
</dbReference>
<sequence length="719" mass="78702">MAAPPLSSISSNHRAPPPWPPPINSTNPRPRIRCGVLAPPVGRLLEAASTAPRDTRSQLKRVPGSDVNVQIRRLCRSGGLTEALRLLGCDGVDVGSYCAVIQLCGEERSLEAGKRAHALVRAAGVATSGMESVLGKRLALMYVKCGDLESARRVFDEMPQVSDVRAWTSLMSGYAKAGDFQEGVLLFRQMLCCGVSPDPHAISCVLKCIANLGNIMEGELVHGCIVKLGLGAQCAVGNALIALYSRCGQIEEALEVFDGMQHQDAISWNSIISGCFSNGWHGRAVDLFSKMWLEGLEIDSVTMVSVLPASAELGNALVGKVVHGFAVKSGLLWELESLQGGVDDVLGSKLIFKSMDQKNVVTWTAMITSYTRIGLFGKVAGLLQEMGLDGIKPDVFAVTSALHAFASDESLELGKAVHGYAIRNEMETVLPVANSLMEMYARNNLADESFSLFSDMLLQFRPNAVTMTCILPAVASLSSLERGREIHAYALRRGYMEDSYVPNALMDMYVKCGALLLAQCLFDRLTEKNLISWTIMIAGYGMHGRGRDAIVLFEQMRNNGIEPDAASFSAILYACCHSGLRGEGWRFFYSMRNEHKIEPKLKHYACIVDLLSNTGNLTEAFEFIKSMPIEPDSSIWVSLLHGCRIYRDVKLAEKVADKVIKLEPENTGYYVLLANIYAEAEKWEAVRKLKNKIGGRGLRENTGCSWVEVRGKVHVFRCG</sequence>
<dbReference type="PANTHER" id="PTHR47926">
    <property type="entry name" value="PENTATRICOPEPTIDE REPEAT-CONTAINING PROTEIN"/>
    <property type="match status" value="1"/>
</dbReference>
<dbReference type="Gene3D" id="1.25.40.10">
    <property type="entry name" value="Tetratricopeptide repeat domain"/>
    <property type="match status" value="5"/>
</dbReference>
<protein>
    <recommendedName>
        <fullName evidence="7">Pentatricopeptide repeat-containing protein</fullName>
    </recommendedName>
</protein>
<evidence type="ECO:0000256" key="3">
    <source>
        <dbReference type="PROSITE-ProRule" id="PRU00708"/>
    </source>
</evidence>
<dbReference type="FunFam" id="1.25.40.10:FF:000090">
    <property type="entry name" value="Pentatricopeptide repeat-containing protein, chloroplastic"/>
    <property type="match status" value="1"/>
</dbReference>
<name>A0AAV5DZJ2_ELECO</name>
<keyword evidence="6" id="KW-1185">Reference proteome</keyword>
<feature type="repeat" description="PPR" evidence="3">
    <location>
        <begin position="264"/>
        <end position="298"/>
    </location>
</feature>
<organism evidence="5 6">
    <name type="scientific">Eleusine coracana subsp. coracana</name>
    <dbReference type="NCBI Taxonomy" id="191504"/>
    <lineage>
        <taxon>Eukaryota</taxon>
        <taxon>Viridiplantae</taxon>
        <taxon>Streptophyta</taxon>
        <taxon>Embryophyta</taxon>
        <taxon>Tracheophyta</taxon>
        <taxon>Spermatophyta</taxon>
        <taxon>Magnoliopsida</taxon>
        <taxon>Liliopsida</taxon>
        <taxon>Poales</taxon>
        <taxon>Poaceae</taxon>
        <taxon>PACMAD clade</taxon>
        <taxon>Chloridoideae</taxon>
        <taxon>Cynodonteae</taxon>
        <taxon>Eleusininae</taxon>
        <taxon>Eleusine</taxon>
    </lineage>
</organism>